<dbReference type="Proteomes" id="UP001066276">
    <property type="component" value="Chromosome 5"/>
</dbReference>
<keyword evidence="2" id="KW-1185">Reference proteome</keyword>
<gene>
    <name evidence="1" type="ORF">NDU88_009014</name>
</gene>
<accession>A0AAV7RZB0</accession>
<dbReference type="AlphaFoldDB" id="A0AAV7RZB0"/>
<comment type="caution">
    <text evidence="1">The sequence shown here is derived from an EMBL/GenBank/DDBJ whole genome shotgun (WGS) entry which is preliminary data.</text>
</comment>
<evidence type="ECO:0000313" key="1">
    <source>
        <dbReference type="EMBL" id="KAJ1156290.1"/>
    </source>
</evidence>
<dbReference type="EMBL" id="JANPWB010000009">
    <property type="protein sequence ID" value="KAJ1156290.1"/>
    <property type="molecule type" value="Genomic_DNA"/>
</dbReference>
<sequence length="135" mass="13314">MLADRGCIDRRHGGGLAVVGPAALRARPDLAVGLAPPGARRGGGYCKPAGAGRGRGAALGGWSAVLSGRSPHSSAAPAALRYTAAGPRGLVRRGLFCIGAGGIGSPRQGRDCGRPAGACLTVVPSALGAPRIWCL</sequence>
<evidence type="ECO:0000313" key="2">
    <source>
        <dbReference type="Proteomes" id="UP001066276"/>
    </source>
</evidence>
<protein>
    <submittedName>
        <fullName evidence="1">Uncharacterized protein</fullName>
    </submittedName>
</protein>
<reference evidence="1" key="1">
    <citation type="journal article" date="2022" name="bioRxiv">
        <title>Sequencing and chromosome-scale assembly of the giantPleurodeles waltlgenome.</title>
        <authorList>
            <person name="Brown T."/>
            <person name="Elewa A."/>
            <person name="Iarovenko S."/>
            <person name="Subramanian E."/>
            <person name="Araus A.J."/>
            <person name="Petzold A."/>
            <person name="Susuki M."/>
            <person name="Suzuki K.-i.T."/>
            <person name="Hayashi T."/>
            <person name="Toyoda A."/>
            <person name="Oliveira C."/>
            <person name="Osipova E."/>
            <person name="Leigh N.D."/>
            <person name="Simon A."/>
            <person name="Yun M.H."/>
        </authorList>
    </citation>
    <scope>NUCLEOTIDE SEQUENCE</scope>
    <source>
        <strain evidence="1">20211129_DDA</strain>
        <tissue evidence="1">Liver</tissue>
    </source>
</reference>
<proteinExistence type="predicted"/>
<name>A0AAV7RZB0_PLEWA</name>
<organism evidence="1 2">
    <name type="scientific">Pleurodeles waltl</name>
    <name type="common">Iberian ribbed newt</name>
    <dbReference type="NCBI Taxonomy" id="8319"/>
    <lineage>
        <taxon>Eukaryota</taxon>
        <taxon>Metazoa</taxon>
        <taxon>Chordata</taxon>
        <taxon>Craniata</taxon>
        <taxon>Vertebrata</taxon>
        <taxon>Euteleostomi</taxon>
        <taxon>Amphibia</taxon>
        <taxon>Batrachia</taxon>
        <taxon>Caudata</taxon>
        <taxon>Salamandroidea</taxon>
        <taxon>Salamandridae</taxon>
        <taxon>Pleurodelinae</taxon>
        <taxon>Pleurodeles</taxon>
    </lineage>
</organism>